<sequence length="109" mass="11823">MGILNQLCAVRPPKKPEDAMPDEATISAMNPFDRICANNTLYKNLLPVPPGLSTKKTPPVFVIAELNMISKAFFYSAFKRLMACKSSSGIGIFFSAAISLVYCSISVAM</sequence>
<dbReference type="Proteomes" id="UP001454036">
    <property type="component" value="Unassembled WGS sequence"/>
</dbReference>
<proteinExistence type="predicted"/>
<evidence type="ECO:0000313" key="2">
    <source>
        <dbReference type="EMBL" id="GAA0157950.1"/>
    </source>
</evidence>
<protein>
    <submittedName>
        <fullName evidence="2">Uncharacterized protein</fullName>
    </submittedName>
</protein>
<keyword evidence="1" id="KW-0812">Transmembrane</keyword>
<dbReference type="EMBL" id="BAABME010019661">
    <property type="protein sequence ID" value="GAA0157950.1"/>
    <property type="molecule type" value="Genomic_DNA"/>
</dbReference>
<feature type="transmembrane region" description="Helical" evidence="1">
    <location>
        <begin position="90"/>
        <end position="108"/>
    </location>
</feature>
<accession>A0AAV3Q358</accession>
<reference evidence="2 3" key="1">
    <citation type="submission" date="2024-01" db="EMBL/GenBank/DDBJ databases">
        <title>The complete chloroplast genome sequence of Lithospermum erythrorhizon: insights into the phylogenetic relationship among Boraginaceae species and the maternal lineages of purple gromwells.</title>
        <authorList>
            <person name="Okada T."/>
            <person name="Watanabe K."/>
        </authorList>
    </citation>
    <scope>NUCLEOTIDE SEQUENCE [LARGE SCALE GENOMIC DNA]</scope>
</reference>
<comment type="caution">
    <text evidence="2">The sequence shown here is derived from an EMBL/GenBank/DDBJ whole genome shotgun (WGS) entry which is preliminary data.</text>
</comment>
<evidence type="ECO:0000313" key="3">
    <source>
        <dbReference type="Proteomes" id="UP001454036"/>
    </source>
</evidence>
<keyword evidence="1" id="KW-1133">Transmembrane helix</keyword>
<organism evidence="2 3">
    <name type="scientific">Lithospermum erythrorhizon</name>
    <name type="common">Purple gromwell</name>
    <name type="synonym">Lithospermum officinale var. erythrorhizon</name>
    <dbReference type="NCBI Taxonomy" id="34254"/>
    <lineage>
        <taxon>Eukaryota</taxon>
        <taxon>Viridiplantae</taxon>
        <taxon>Streptophyta</taxon>
        <taxon>Embryophyta</taxon>
        <taxon>Tracheophyta</taxon>
        <taxon>Spermatophyta</taxon>
        <taxon>Magnoliopsida</taxon>
        <taxon>eudicotyledons</taxon>
        <taxon>Gunneridae</taxon>
        <taxon>Pentapetalae</taxon>
        <taxon>asterids</taxon>
        <taxon>lamiids</taxon>
        <taxon>Boraginales</taxon>
        <taxon>Boraginaceae</taxon>
        <taxon>Boraginoideae</taxon>
        <taxon>Lithospermeae</taxon>
        <taxon>Lithospermum</taxon>
    </lineage>
</organism>
<keyword evidence="1" id="KW-0472">Membrane</keyword>
<gene>
    <name evidence="2" type="ORF">LIER_38553</name>
</gene>
<evidence type="ECO:0000256" key="1">
    <source>
        <dbReference type="SAM" id="Phobius"/>
    </source>
</evidence>
<keyword evidence="3" id="KW-1185">Reference proteome</keyword>
<dbReference type="AlphaFoldDB" id="A0AAV3Q358"/>
<name>A0AAV3Q358_LITER</name>